<dbReference type="PANTHER" id="PTHR24220:SF659">
    <property type="entry name" value="TRANSPORTER, PUTATIVE-RELATED"/>
    <property type="match status" value="1"/>
</dbReference>
<dbReference type="SMART" id="SM00382">
    <property type="entry name" value="AAA"/>
    <property type="match status" value="1"/>
</dbReference>
<dbReference type="PROSITE" id="PS00211">
    <property type="entry name" value="ABC_TRANSPORTER_1"/>
    <property type="match status" value="1"/>
</dbReference>
<evidence type="ECO:0000256" key="2">
    <source>
        <dbReference type="ARBA" id="ARBA00022741"/>
    </source>
</evidence>
<keyword evidence="1" id="KW-1003">Cell membrane</keyword>
<dbReference type="RefSeq" id="WP_184040192.1">
    <property type="nucleotide sequence ID" value="NZ_JACHHY010000016.1"/>
</dbReference>
<dbReference type="InterPro" id="IPR015854">
    <property type="entry name" value="ABC_transpr_LolD-like"/>
</dbReference>
<evidence type="ECO:0000313" key="6">
    <source>
        <dbReference type="Proteomes" id="UP000575898"/>
    </source>
</evidence>
<dbReference type="GO" id="GO:0005524">
    <property type="term" value="F:ATP binding"/>
    <property type="evidence" value="ECO:0007669"/>
    <property type="project" value="UniProtKB-KW"/>
</dbReference>
<keyword evidence="2" id="KW-0547">Nucleotide-binding</keyword>
<dbReference type="InterPro" id="IPR003439">
    <property type="entry name" value="ABC_transporter-like_ATP-bd"/>
</dbReference>
<evidence type="ECO:0000256" key="3">
    <source>
        <dbReference type="ARBA" id="ARBA00022840"/>
    </source>
</evidence>
<gene>
    <name evidence="5" type="ORF">HNQ59_002699</name>
</gene>
<evidence type="ECO:0000259" key="4">
    <source>
        <dbReference type="PROSITE" id="PS50893"/>
    </source>
</evidence>
<organism evidence="5 6">
    <name type="scientific">Chitinivorax tropicus</name>
    <dbReference type="NCBI Taxonomy" id="714531"/>
    <lineage>
        <taxon>Bacteria</taxon>
        <taxon>Pseudomonadati</taxon>
        <taxon>Pseudomonadota</taxon>
        <taxon>Betaproteobacteria</taxon>
        <taxon>Chitinivorax</taxon>
    </lineage>
</organism>
<reference evidence="5 6" key="1">
    <citation type="submission" date="2020-08" db="EMBL/GenBank/DDBJ databases">
        <title>Genomic Encyclopedia of Type Strains, Phase IV (KMG-IV): sequencing the most valuable type-strain genomes for metagenomic binning, comparative biology and taxonomic classification.</title>
        <authorList>
            <person name="Goeker M."/>
        </authorList>
    </citation>
    <scope>NUCLEOTIDE SEQUENCE [LARGE SCALE GENOMIC DNA]</scope>
    <source>
        <strain evidence="5 6">DSM 27165</strain>
    </source>
</reference>
<name>A0A840ML73_9PROT</name>
<evidence type="ECO:0000256" key="1">
    <source>
        <dbReference type="ARBA" id="ARBA00022475"/>
    </source>
</evidence>
<dbReference type="InterPro" id="IPR027417">
    <property type="entry name" value="P-loop_NTPase"/>
</dbReference>
<feature type="domain" description="ABC transporter" evidence="4">
    <location>
        <begin position="2"/>
        <end position="210"/>
    </location>
</feature>
<sequence>MLSIQQLEFTYPGGRPIRFPDWQLSQGDIALLLGPSGSGKSTLVAMLAGLLTPRAGTIGIAGQVLQQLSGHALDHFRGRHIGFVPQQLHLLPLLSVRENLRLAQTLAGQKRDDVRIDHVLKSLGIEALANRRPGALSQGQKQRAAIARATVNTPKLLLADEPTANLDDQAAEAALDVLLDAARACAATLVIATHDSRVKHRIANQLTLGVQS</sequence>
<keyword evidence="6" id="KW-1185">Reference proteome</keyword>
<evidence type="ECO:0000313" key="5">
    <source>
        <dbReference type="EMBL" id="MBB5019398.1"/>
    </source>
</evidence>
<dbReference type="SUPFAM" id="SSF52540">
    <property type="entry name" value="P-loop containing nucleoside triphosphate hydrolases"/>
    <property type="match status" value="1"/>
</dbReference>
<protein>
    <submittedName>
        <fullName evidence="5">Putative ABC transport system ATP-binding protein</fullName>
    </submittedName>
</protein>
<keyword evidence="1" id="KW-0472">Membrane</keyword>
<dbReference type="InterPro" id="IPR003593">
    <property type="entry name" value="AAA+_ATPase"/>
</dbReference>
<dbReference type="GO" id="GO:0005886">
    <property type="term" value="C:plasma membrane"/>
    <property type="evidence" value="ECO:0007669"/>
    <property type="project" value="TreeGrafter"/>
</dbReference>
<dbReference type="GO" id="GO:0016887">
    <property type="term" value="F:ATP hydrolysis activity"/>
    <property type="evidence" value="ECO:0007669"/>
    <property type="project" value="InterPro"/>
</dbReference>
<dbReference type="PROSITE" id="PS50893">
    <property type="entry name" value="ABC_TRANSPORTER_2"/>
    <property type="match status" value="1"/>
</dbReference>
<keyword evidence="3 5" id="KW-0067">ATP-binding</keyword>
<dbReference type="Proteomes" id="UP000575898">
    <property type="component" value="Unassembled WGS sequence"/>
</dbReference>
<accession>A0A840ML73</accession>
<dbReference type="AlphaFoldDB" id="A0A840ML73"/>
<dbReference type="PANTHER" id="PTHR24220">
    <property type="entry name" value="IMPORT ATP-BINDING PROTEIN"/>
    <property type="match status" value="1"/>
</dbReference>
<dbReference type="GO" id="GO:0022857">
    <property type="term" value="F:transmembrane transporter activity"/>
    <property type="evidence" value="ECO:0007669"/>
    <property type="project" value="TreeGrafter"/>
</dbReference>
<comment type="caution">
    <text evidence="5">The sequence shown here is derived from an EMBL/GenBank/DDBJ whole genome shotgun (WGS) entry which is preliminary data.</text>
</comment>
<proteinExistence type="predicted"/>
<dbReference type="EMBL" id="JACHHY010000016">
    <property type="protein sequence ID" value="MBB5019398.1"/>
    <property type="molecule type" value="Genomic_DNA"/>
</dbReference>
<dbReference type="Gene3D" id="3.40.50.300">
    <property type="entry name" value="P-loop containing nucleotide triphosphate hydrolases"/>
    <property type="match status" value="1"/>
</dbReference>
<dbReference type="InterPro" id="IPR017871">
    <property type="entry name" value="ABC_transporter-like_CS"/>
</dbReference>
<dbReference type="Pfam" id="PF00005">
    <property type="entry name" value="ABC_tran"/>
    <property type="match status" value="1"/>
</dbReference>